<dbReference type="HOGENOM" id="CLU_1559650_0_0_11"/>
<name>G9PHB5_9ACTO</name>
<dbReference type="eggNOG" id="ENOG5033UGZ">
    <property type="taxonomic scope" value="Bacteria"/>
</dbReference>
<accession>G9PHB5</accession>
<reference evidence="1 2" key="1">
    <citation type="submission" date="2011-10" db="EMBL/GenBank/DDBJ databases">
        <title>The Genome Sequence of Actinomyces graevenitzii C83.</title>
        <authorList>
            <consortium name="The Broad Institute Genome Sequencing Platform"/>
            <consortium name="The Broad Institute Genome Sequencing Center for Infectious Disease"/>
            <person name="Earl A."/>
            <person name="Ward D."/>
            <person name="Feldgarden M."/>
            <person name="Gevers D."/>
            <person name="Sibley C.D."/>
            <person name="Field T.R."/>
            <person name="Grinwis M."/>
            <person name="Eshaghurshan C.S."/>
            <person name="Surette M.G."/>
            <person name="Young S.K."/>
            <person name="Zeng Q."/>
            <person name="Gargeya S."/>
            <person name="Fitzgerald M."/>
            <person name="Haas B."/>
            <person name="Abouelleil A."/>
            <person name="Alvarado L."/>
            <person name="Arachchi H.M."/>
            <person name="Berlin A."/>
            <person name="Brown A."/>
            <person name="Chapman S.B."/>
            <person name="Chen Z."/>
            <person name="Dunbar C."/>
            <person name="Freedman E."/>
            <person name="Gearin G."/>
            <person name="Goldberg J."/>
            <person name="Griggs A."/>
            <person name="Gujja S."/>
            <person name="Heiman D."/>
            <person name="Howarth C."/>
            <person name="Larson L."/>
            <person name="Lui A."/>
            <person name="MacDonald P.J.P."/>
            <person name="Montmayeur A."/>
            <person name="Murphy C."/>
            <person name="Neiman D."/>
            <person name="Pearson M."/>
            <person name="Priest M."/>
            <person name="Roberts A."/>
            <person name="Saif S."/>
            <person name="Shea T."/>
            <person name="Shenoy N."/>
            <person name="Sisk P."/>
            <person name="Stolte C."/>
            <person name="Sykes S."/>
            <person name="Wortman J."/>
            <person name="Nusbaum C."/>
            <person name="Birren B."/>
        </authorList>
    </citation>
    <scope>NUCLEOTIDE SEQUENCE [LARGE SCALE GENOMIC DNA]</scope>
    <source>
        <strain evidence="1 2">C83</strain>
    </source>
</reference>
<evidence type="ECO:0000313" key="1">
    <source>
        <dbReference type="EMBL" id="EHM87264.1"/>
    </source>
</evidence>
<gene>
    <name evidence="1" type="ORF">HMPREF0045_01643</name>
</gene>
<keyword evidence="2" id="KW-1185">Reference proteome</keyword>
<sequence length="171" mass="18493">MIVDGRQIQDDGDVPVPMRGVAPHVSTLWALVAAHAHMQDRGAPPAGLMRQAPDYRVTRNALAPAASTPLVLTSNAASQHCMVWPNALTRHLQPQAIQARERAQVRAIKDSIGHVEVFQMDGVGISIIERPRPLPGHDTPNPAHNTYTLKCEEPVSGPGLLDDLRGLNAYS</sequence>
<comment type="caution">
    <text evidence="1">The sequence shown here is derived from an EMBL/GenBank/DDBJ whole genome shotgun (WGS) entry which is preliminary data.</text>
</comment>
<dbReference type="Proteomes" id="UP000003822">
    <property type="component" value="Unassembled WGS sequence"/>
</dbReference>
<evidence type="ECO:0000313" key="2">
    <source>
        <dbReference type="Proteomes" id="UP000003822"/>
    </source>
</evidence>
<dbReference type="EMBL" id="ACRN01000015">
    <property type="protein sequence ID" value="EHM87264.1"/>
    <property type="molecule type" value="Genomic_DNA"/>
</dbReference>
<proteinExistence type="predicted"/>
<dbReference type="STRING" id="435830.HMPREF0045_01643"/>
<dbReference type="AlphaFoldDB" id="G9PHB5"/>
<protein>
    <submittedName>
        <fullName evidence="1">Uncharacterized protein</fullName>
    </submittedName>
</protein>
<organism evidence="1 2">
    <name type="scientific">Actinomyces graevenitzii C83</name>
    <dbReference type="NCBI Taxonomy" id="435830"/>
    <lineage>
        <taxon>Bacteria</taxon>
        <taxon>Bacillati</taxon>
        <taxon>Actinomycetota</taxon>
        <taxon>Actinomycetes</taxon>
        <taxon>Actinomycetales</taxon>
        <taxon>Actinomycetaceae</taxon>
        <taxon>Actinomyces</taxon>
    </lineage>
</organism>